<accession>A0A0E9SVP5</accession>
<protein>
    <submittedName>
        <fullName evidence="1">Uncharacterized protein</fullName>
    </submittedName>
</protein>
<proteinExistence type="predicted"/>
<sequence length="8" mass="857">MSDSMAIC</sequence>
<reference evidence="1" key="1">
    <citation type="submission" date="2014-11" db="EMBL/GenBank/DDBJ databases">
        <authorList>
            <person name="Amaro Gonzalez C."/>
        </authorList>
    </citation>
    <scope>NUCLEOTIDE SEQUENCE</scope>
</reference>
<organism evidence="1">
    <name type="scientific">Anguilla anguilla</name>
    <name type="common">European freshwater eel</name>
    <name type="synonym">Muraena anguilla</name>
    <dbReference type="NCBI Taxonomy" id="7936"/>
    <lineage>
        <taxon>Eukaryota</taxon>
        <taxon>Metazoa</taxon>
        <taxon>Chordata</taxon>
        <taxon>Craniata</taxon>
        <taxon>Vertebrata</taxon>
        <taxon>Euteleostomi</taxon>
        <taxon>Actinopterygii</taxon>
        <taxon>Neopterygii</taxon>
        <taxon>Teleostei</taxon>
        <taxon>Anguilliformes</taxon>
        <taxon>Anguillidae</taxon>
        <taxon>Anguilla</taxon>
    </lineage>
</organism>
<name>A0A0E9SVP5_ANGAN</name>
<reference evidence="1" key="2">
    <citation type="journal article" date="2015" name="Fish Shellfish Immunol.">
        <title>Early steps in the European eel (Anguilla anguilla)-Vibrio vulnificus interaction in the gills: Role of the RtxA13 toxin.</title>
        <authorList>
            <person name="Callol A."/>
            <person name="Pajuelo D."/>
            <person name="Ebbesson L."/>
            <person name="Teles M."/>
            <person name="MacKenzie S."/>
            <person name="Amaro C."/>
        </authorList>
    </citation>
    <scope>NUCLEOTIDE SEQUENCE</scope>
</reference>
<evidence type="ECO:0000313" key="1">
    <source>
        <dbReference type="EMBL" id="JAH45356.1"/>
    </source>
</evidence>
<dbReference type="EMBL" id="GBXM01063221">
    <property type="protein sequence ID" value="JAH45356.1"/>
    <property type="molecule type" value="Transcribed_RNA"/>
</dbReference>